<organism evidence="6 7">
    <name type="scientific">Nocardia aurea</name>
    <dbReference type="NCBI Taxonomy" id="2144174"/>
    <lineage>
        <taxon>Bacteria</taxon>
        <taxon>Bacillati</taxon>
        <taxon>Actinomycetota</taxon>
        <taxon>Actinomycetes</taxon>
        <taxon>Mycobacteriales</taxon>
        <taxon>Nocardiaceae</taxon>
        <taxon>Nocardia</taxon>
    </lineage>
</organism>
<evidence type="ECO:0000259" key="5">
    <source>
        <dbReference type="SMART" id="SM00062"/>
    </source>
</evidence>
<dbReference type="SMART" id="SM00062">
    <property type="entry name" value="PBPb"/>
    <property type="match status" value="1"/>
</dbReference>
<keyword evidence="7" id="KW-1185">Reference proteome</keyword>
<evidence type="ECO:0000256" key="2">
    <source>
        <dbReference type="ARBA" id="ARBA00010333"/>
    </source>
</evidence>
<name>A0ABV3FRL7_9NOCA</name>
<dbReference type="Gene3D" id="3.40.190.10">
    <property type="entry name" value="Periplasmic binding protein-like II"/>
    <property type="match status" value="2"/>
</dbReference>
<dbReference type="Pfam" id="PF00497">
    <property type="entry name" value="SBP_bac_3"/>
    <property type="match status" value="1"/>
</dbReference>
<keyword evidence="3" id="KW-0732">Signal</keyword>
<dbReference type="PROSITE" id="PS01039">
    <property type="entry name" value="SBP_BACTERIAL_3"/>
    <property type="match status" value="1"/>
</dbReference>
<feature type="domain" description="Solute-binding protein family 3/N-terminal" evidence="5">
    <location>
        <begin position="31"/>
        <end position="252"/>
    </location>
</feature>
<sequence>MRCRNAAIAVSTLTVAAALVGCDADGADPNTLRVGTEGTCAPFSFRGADGEVTGYDIEVIEAIGERLGMRVEYRLALNRPALFSGLRSRRVDLVANHVAPTLPLSEQYELSRYYAEARPVILTRPGEDLNASVTEMSGRNAAYWDCGNWSDGIDASQGGAKVTVESLDHAVRLTKDGHVDATVTDSMAVADYLTRTADDNLVATGITPPFSLPQTFVARKNDPVMDEVDRALIEIRADGTLHAISEKYFGTGSVLPEE</sequence>
<gene>
    <name evidence="6" type="ORF">AB0I48_10865</name>
</gene>
<evidence type="ECO:0000256" key="3">
    <source>
        <dbReference type="ARBA" id="ARBA00022729"/>
    </source>
</evidence>
<evidence type="ECO:0000313" key="7">
    <source>
        <dbReference type="Proteomes" id="UP001551695"/>
    </source>
</evidence>
<evidence type="ECO:0000313" key="6">
    <source>
        <dbReference type="EMBL" id="MEV0708057.1"/>
    </source>
</evidence>
<evidence type="ECO:0000256" key="4">
    <source>
        <dbReference type="RuleBase" id="RU003744"/>
    </source>
</evidence>
<comment type="similarity">
    <text evidence="2 4">Belongs to the bacterial solute-binding protein 3 family.</text>
</comment>
<dbReference type="Proteomes" id="UP001551695">
    <property type="component" value="Unassembled WGS sequence"/>
</dbReference>
<dbReference type="PROSITE" id="PS51257">
    <property type="entry name" value="PROKAR_LIPOPROTEIN"/>
    <property type="match status" value="1"/>
</dbReference>
<dbReference type="SUPFAM" id="SSF53850">
    <property type="entry name" value="Periplasmic binding protein-like II"/>
    <property type="match status" value="1"/>
</dbReference>
<reference evidence="6 7" key="1">
    <citation type="submission" date="2024-06" db="EMBL/GenBank/DDBJ databases">
        <title>The Natural Products Discovery Center: Release of the First 8490 Sequenced Strains for Exploring Actinobacteria Biosynthetic Diversity.</title>
        <authorList>
            <person name="Kalkreuter E."/>
            <person name="Kautsar S.A."/>
            <person name="Yang D."/>
            <person name="Bader C.D."/>
            <person name="Teijaro C.N."/>
            <person name="Fluegel L."/>
            <person name="Davis C.M."/>
            <person name="Simpson J.R."/>
            <person name="Lauterbach L."/>
            <person name="Steele A.D."/>
            <person name="Gui C."/>
            <person name="Meng S."/>
            <person name="Li G."/>
            <person name="Viehrig K."/>
            <person name="Ye F."/>
            <person name="Su P."/>
            <person name="Kiefer A.F."/>
            <person name="Nichols A."/>
            <person name="Cepeda A.J."/>
            <person name="Yan W."/>
            <person name="Fan B."/>
            <person name="Jiang Y."/>
            <person name="Adhikari A."/>
            <person name="Zheng C.-J."/>
            <person name="Schuster L."/>
            <person name="Cowan T.M."/>
            <person name="Smanski M.J."/>
            <person name="Chevrette M.G."/>
            <person name="De Carvalho L.P.S."/>
            <person name="Shen B."/>
        </authorList>
    </citation>
    <scope>NUCLEOTIDE SEQUENCE [LARGE SCALE GENOMIC DNA]</scope>
    <source>
        <strain evidence="6 7">NPDC050403</strain>
    </source>
</reference>
<dbReference type="InterPro" id="IPR018313">
    <property type="entry name" value="SBP_3_CS"/>
</dbReference>
<dbReference type="EMBL" id="JBFAKC010000004">
    <property type="protein sequence ID" value="MEV0708057.1"/>
    <property type="molecule type" value="Genomic_DNA"/>
</dbReference>
<comment type="caution">
    <text evidence="6">The sequence shown here is derived from an EMBL/GenBank/DDBJ whole genome shotgun (WGS) entry which is preliminary data.</text>
</comment>
<dbReference type="InterPro" id="IPR001638">
    <property type="entry name" value="Solute-binding_3/MltF_N"/>
</dbReference>
<dbReference type="RefSeq" id="WP_357782283.1">
    <property type="nucleotide sequence ID" value="NZ_JBFAKC010000004.1"/>
</dbReference>
<accession>A0ABV3FRL7</accession>
<comment type="subcellular location">
    <subcellularLocation>
        <location evidence="1">Cell envelope</location>
    </subcellularLocation>
</comment>
<proteinExistence type="inferred from homology"/>
<evidence type="ECO:0000256" key="1">
    <source>
        <dbReference type="ARBA" id="ARBA00004196"/>
    </source>
</evidence>
<dbReference type="PANTHER" id="PTHR35936">
    <property type="entry name" value="MEMBRANE-BOUND LYTIC MUREIN TRANSGLYCOSYLASE F"/>
    <property type="match status" value="1"/>
</dbReference>
<protein>
    <submittedName>
        <fullName evidence="6">Transporter substrate-binding domain-containing protein</fullName>
    </submittedName>
</protein>
<dbReference type="PANTHER" id="PTHR35936:SF35">
    <property type="entry name" value="L-CYSTINE-BINDING PROTEIN TCYJ"/>
    <property type="match status" value="1"/>
</dbReference>